<organism evidence="1 2">
    <name type="scientific">Cordylochernes scorpioides</name>
    <dbReference type="NCBI Taxonomy" id="51811"/>
    <lineage>
        <taxon>Eukaryota</taxon>
        <taxon>Metazoa</taxon>
        <taxon>Ecdysozoa</taxon>
        <taxon>Arthropoda</taxon>
        <taxon>Chelicerata</taxon>
        <taxon>Arachnida</taxon>
        <taxon>Pseudoscorpiones</taxon>
        <taxon>Cheliferoidea</taxon>
        <taxon>Chernetidae</taxon>
        <taxon>Cordylochernes</taxon>
    </lineage>
</organism>
<name>A0ABY6KDX8_9ARAC</name>
<keyword evidence="2" id="KW-1185">Reference proteome</keyword>
<dbReference type="PANTHER" id="PTHR46060:SF1">
    <property type="entry name" value="MARINER MOS1 TRANSPOSASE-LIKE PROTEIN"/>
    <property type="match status" value="1"/>
</dbReference>
<dbReference type="InterPro" id="IPR052709">
    <property type="entry name" value="Transposase-MT_Hybrid"/>
</dbReference>
<gene>
    <name evidence="1" type="ORF">LAZ67_4002861</name>
</gene>
<evidence type="ECO:0000313" key="2">
    <source>
        <dbReference type="Proteomes" id="UP001235939"/>
    </source>
</evidence>
<protein>
    <recommendedName>
        <fullName evidence="3">Transposase</fullName>
    </recommendedName>
</protein>
<proteinExistence type="predicted"/>
<evidence type="ECO:0000313" key="1">
    <source>
        <dbReference type="EMBL" id="UYV66788.1"/>
    </source>
</evidence>
<evidence type="ECO:0008006" key="3">
    <source>
        <dbReference type="Google" id="ProtNLM"/>
    </source>
</evidence>
<reference evidence="1 2" key="1">
    <citation type="submission" date="2022-01" db="EMBL/GenBank/DDBJ databases">
        <title>A chromosomal length assembly of Cordylochernes scorpioides.</title>
        <authorList>
            <person name="Zeh D."/>
            <person name="Zeh J."/>
        </authorList>
    </citation>
    <scope>NUCLEOTIDE SEQUENCE [LARGE SCALE GENOMIC DNA]</scope>
    <source>
        <strain evidence="1">IN4F17</strain>
        <tissue evidence="1">Whole Body</tissue>
    </source>
</reference>
<dbReference type="InterPro" id="IPR036397">
    <property type="entry name" value="RNaseH_sf"/>
</dbReference>
<dbReference type="PANTHER" id="PTHR46060">
    <property type="entry name" value="MARINER MOS1 TRANSPOSASE-LIKE PROTEIN"/>
    <property type="match status" value="1"/>
</dbReference>
<sequence length="271" mass="31619">MHMYQRRVEQGVVVGGSNHSAVFRYYLGKRGGRRYAISKQEIGALSEGKDFQVWVCFLRKLVGFIYTNNVELLEDLSISFGTCQTIIKNDLHLKRSLAKFVPHLLTNELKEHRKETCRNMVEMFDSDPHWLKNVIMGDETWTKRQSSQWLEPEEPRFKKARMIKSKLKCSEAVRQKRPEKLHQKIWLLHHDNARPHTPVTVQLYLTKHGIALLPQPLYSPELAPNSLKLKKKVSEGRRFDSIPEIKENTKNILKSSKIKIFRGVLISGKKY</sequence>
<dbReference type="Gene3D" id="3.30.420.10">
    <property type="entry name" value="Ribonuclease H-like superfamily/Ribonuclease H"/>
    <property type="match status" value="1"/>
</dbReference>
<dbReference type="EMBL" id="CP092866">
    <property type="protein sequence ID" value="UYV66788.1"/>
    <property type="molecule type" value="Genomic_DNA"/>
</dbReference>
<accession>A0ABY6KDX8</accession>
<dbReference type="Proteomes" id="UP001235939">
    <property type="component" value="Chromosome 04"/>
</dbReference>